<keyword evidence="3" id="KW-1185">Reference proteome</keyword>
<feature type="region of interest" description="Disordered" evidence="2">
    <location>
        <begin position="32"/>
        <end position="81"/>
    </location>
</feature>
<sequence>MSQLYPKRVYSVRDISQFQYLHATDEYVKEHGAVPSSPLQGDHHPSEKGKGRRKRSRLSEEEKRERKRQHDAKYRMKKNRENERLKEENIMLKNKLKAKDSETRLDLYELMQDVDIMQGFPIDLGENQPLNHPQDGFQPQLSFVAQHEVQNQSLVEHQSITYFQDHNPQIHIPLSTAVPNDTGNSLEQSQIISQPELIVPACCLPFVEKLKREDRHNASYSHHLKTLLQGDTTDFEGYRIPLPLHPILENIVTIHGDITRSCMLSSFSAENVLLQFLATFKEMEETLSLEQVTEDQILKWKCCIAEALNIKFHVDFAATRLIEIVKSYLDLIARSGMTAIDERIEALEMEMNGLKCEKLEIDRLSFTLAFSNFLPGRQSLDNVQ</sequence>
<evidence type="ECO:0000256" key="1">
    <source>
        <dbReference type="SAM" id="Coils"/>
    </source>
</evidence>
<evidence type="ECO:0008006" key="5">
    <source>
        <dbReference type="Google" id="ProtNLM"/>
    </source>
</evidence>
<feature type="coiled-coil region" evidence="1">
    <location>
        <begin position="337"/>
        <end position="364"/>
    </location>
</feature>
<dbReference type="STRING" id="3635.A0A1U8LI98"/>
<dbReference type="GeneID" id="107927651"/>
<dbReference type="KEGG" id="ghi:107927651"/>
<evidence type="ECO:0000256" key="2">
    <source>
        <dbReference type="SAM" id="MobiDB-lite"/>
    </source>
</evidence>
<keyword evidence="1" id="KW-0175">Coiled coil</keyword>
<dbReference type="Proteomes" id="UP000818029">
    <property type="component" value="Chromosome D02"/>
</dbReference>
<reference evidence="3" key="1">
    <citation type="journal article" date="2020" name="Nat. Genet.">
        <title>Genomic diversifications of five Gossypium allopolyploid species and their impact on cotton improvement.</title>
        <authorList>
            <person name="Chen Z.J."/>
            <person name="Sreedasyam A."/>
            <person name="Ando A."/>
            <person name="Song Q."/>
            <person name="De Santiago L.M."/>
            <person name="Hulse-Kemp A.M."/>
            <person name="Ding M."/>
            <person name="Ye W."/>
            <person name="Kirkbride R.C."/>
            <person name="Jenkins J."/>
            <person name="Plott C."/>
            <person name="Lovell J."/>
            <person name="Lin Y.M."/>
            <person name="Vaughn R."/>
            <person name="Liu B."/>
            <person name="Simpson S."/>
            <person name="Scheffler B.E."/>
            <person name="Wen L."/>
            <person name="Saski C.A."/>
            <person name="Grover C.E."/>
            <person name="Hu G."/>
            <person name="Conover J.L."/>
            <person name="Carlson J.W."/>
            <person name="Shu S."/>
            <person name="Boston L.B."/>
            <person name="Williams M."/>
            <person name="Peterson D.G."/>
            <person name="McGee K."/>
            <person name="Jones D.C."/>
            <person name="Wendel J.F."/>
            <person name="Stelly D.M."/>
            <person name="Grimwood J."/>
            <person name="Schmutz J."/>
        </authorList>
    </citation>
    <scope>NUCLEOTIDE SEQUENCE [LARGE SCALE GENOMIC DNA]</scope>
    <source>
        <strain evidence="3">cv. TM-1</strain>
    </source>
</reference>
<dbReference type="AlphaFoldDB" id="A0A1U8LI98"/>
<dbReference type="RefSeq" id="XP_016714250.2">
    <property type="nucleotide sequence ID" value="XM_016858761.2"/>
</dbReference>
<dbReference type="PaxDb" id="3635-A0A1U8LI98"/>
<evidence type="ECO:0000313" key="3">
    <source>
        <dbReference type="Proteomes" id="UP000818029"/>
    </source>
</evidence>
<proteinExistence type="predicted"/>
<accession>A0A1U8LI98</accession>
<dbReference type="PANTHER" id="PTHR35021">
    <property type="match status" value="1"/>
</dbReference>
<protein>
    <recommendedName>
        <fullName evidence="5">BZIP domain-containing protein</fullName>
    </recommendedName>
</protein>
<gene>
    <name evidence="4" type="primary">LOC107927651</name>
</gene>
<feature type="compositionally biased region" description="Basic and acidic residues" evidence="2">
    <location>
        <begin position="71"/>
        <end position="81"/>
    </location>
</feature>
<name>A0A1U8LI98_GOSHI</name>
<evidence type="ECO:0000313" key="4">
    <source>
        <dbReference type="RefSeq" id="XP_016714250.2"/>
    </source>
</evidence>
<dbReference type="PANTHER" id="PTHR35021:SF9">
    <property type="entry name" value="BZIP DOMAIN-CONTAINING PROTEIN"/>
    <property type="match status" value="1"/>
</dbReference>
<organism evidence="3 4">
    <name type="scientific">Gossypium hirsutum</name>
    <name type="common">Upland cotton</name>
    <name type="synonym">Gossypium mexicanum</name>
    <dbReference type="NCBI Taxonomy" id="3635"/>
    <lineage>
        <taxon>Eukaryota</taxon>
        <taxon>Viridiplantae</taxon>
        <taxon>Streptophyta</taxon>
        <taxon>Embryophyta</taxon>
        <taxon>Tracheophyta</taxon>
        <taxon>Spermatophyta</taxon>
        <taxon>Magnoliopsida</taxon>
        <taxon>eudicotyledons</taxon>
        <taxon>Gunneridae</taxon>
        <taxon>Pentapetalae</taxon>
        <taxon>rosids</taxon>
        <taxon>malvids</taxon>
        <taxon>Malvales</taxon>
        <taxon>Malvaceae</taxon>
        <taxon>Malvoideae</taxon>
        <taxon>Gossypium</taxon>
    </lineage>
</organism>
<reference evidence="4" key="2">
    <citation type="submission" date="2025-08" db="UniProtKB">
        <authorList>
            <consortium name="RefSeq"/>
        </authorList>
    </citation>
    <scope>IDENTIFICATION</scope>
</reference>